<dbReference type="Proteomes" id="UP000198983">
    <property type="component" value="Chromosome I"/>
</dbReference>
<dbReference type="AlphaFoldDB" id="A0A1H1PC47"/>
<proteinExistence type="predicted"/>
<evidence type="ECO:0000313" key="2">
    <source>
        <dbReference type="Proteomes" id="UP000198983"/>
    </source>
</evidence>
<protein>
    <submittedName>
        <fullName evidence="1">Predicted Zn-dependent protease, minimal metalloprotease (MMP)-like domain</fullName>
    </submittedName>
</protein>
<name>A0A1H1PC47_9ACTN</name>
<dbReference type="InterPro" id="IPR010428">
    <property type="entry name" value="Zincin_1"/>
</dbReference>
<dbReference type="InterPro" id="IPR038555">
    <property type="entry name" value="Zincin_1_sf"/>
</dbReference>
<gene>
    <name evidence="1" type="ORF">SAMN04489717_1580</name>
</gene>
<dbReference type="CDD" id="cd12952">
    <property type="entry name" value="MMP_ACEL2062"/>
    <property type="match status" value="1"/>
</dbReference>
<keyword evidence="2" id="KW-1185">Reference proteome</keyword>
<dbReference type="Gene3D" id="3.30.2010.20">
    <property type="match status" value="1"/>
</dbReference>
<organism evidence="1 2">
    <name type="scientific">Actinopolymorpha singaporensis</name>
    <dbReference type="NCBI Taxonomy" id="117157"/>
    <lineage>
        <taxon>Bacteria</taxon>
        <taxon>Bacillati</taxon>
        <taxon>Actinomycetota</taxon>
        <taxon>Actinomycetes</taxon>
        <taxon>Propionibacteriales</taxon>
        <taxon>Actinopolymorphaceae</taxon>
        <taxon>Actinopolymorpha</taxon>
    </lineage>
</organism>
<dbReference type="GO" id="GO:0008237">
    <property type="term" value="F:metallopeptidase activity"/>
    <property type="evidence" value="ECO:0007669"/>
    <property type="project" value="UniProtKB-KW"/>
</dbReference>
<evidence type="ECO:0000313" key="1">
    <source>
        <dbReference type="EMBL" id="SDS08733.1"/>
    </source>
</evidence>
<keyword evidence="1" id="KW-0482">Metalloprotease</keyword>
<accession>A0A1H1PC47</accession>
<sequence length="133" mass="14824">MIKRPAGTVPLCSNEYVLEISREQFEELVGIALDEVPPELAALMDNVAVFVEDEPPAGEPDDLLGLYDGTPLTDRDHSYAGVLPDRIMIFMHPTLRICETYDDVVDEVHVTVVHEIAHHFGIGDARLHELGYD</sequence>
<dbReference type="EMBL" id="LT629732">
    <property type="protein sequence ID" value="SDS08733.1"/>
    <property type="molecule type" value="Genomic_DNA"/>
</dbReference>
<dbReference type="GO" id="GO:0006508">
    <property type="term" value="P:proteolysis"/>
    <property type="evidence" value="ECO:0007669"/>
    <property type="project" value="UniProtKB-KW"/>
</dbReference>
<reference evidence="1 2" key="1">
    <citation type="submission" date="2016-10" db="EMBL/GenBank/DDBJ databases">
        <authorList>
            <person name="de Groot N.N."/>
        </authorList>
    </citation>
    <scope>NUCLEOTIDE SEQUENCE [LARGE SCALE GENOMIC DNA]</scope>
    <source>
        <strain evidence="1 2">DSM 22024</strain>
    </source>
</reference>
<keyword evidence="1" id="KW-0645">Protease</keyword>
<dbReference type="Pfam" id="PF06262">
    <property type="entry name" value="Zincin_1"/>
    <property type="match status" value="1"/>
</dbReference>
<dbReference type="SUPFAM" id="SSF55486">
    <property type="entry name" value="Metalloproteases ('zincins'), catalytic domain"/>
    <property type="match status" value="1"/>
</dbReference>
<dbReference type="RefSeq" id="WP_241827842.1">
    <property type="nucleotide sequence ID" value="NZ_LT629732.1"/>
</dbReference>
<keyword evidence="1" id="KW-0378">Hydrolase</keyword>